<dbReference type="Proteomes" id="UP001057375">
    <property type="component" value="Unassembled WGS sequence"/>
</dbReference>
<evidence type="ECO:0000313" key="1">
    <source>
        <dbReference type="EMBL" id="GKT32379.1"/>
    </source>
</evidence>
<gene>
    <name evidence="1" type="ORF">ADUPG1_006552</name>
</gene>
<evidence type="ECO:0008006" key="3">
    <source>
        <dbReference type="Google" id="ProtNLM"/>
    </source>
</evidence>
<organism evidence="1 2">
    <name type="scientific">Aduncisulcus paluster</name>
    <dbReference type="NCBI Taxonomy" id="2918883"/>
    <lineage>
        <taxon>Eukaryota</taxon>
        <taxon>Metamonada</taxon>
        <taxon>Carpediemonas-like organisms</taxon>
        <taxon>Aduncisulcus</taxon>
    </lineage>
</organism>
<proteinExistence type="predicted"/>
<keyword evidence="2" id="KW-1185">Reference proteome</keyword>
<sequence>VVGEHDIKELRRMRSFDEIKWPVEDIEDYKMEGSNLFFLARYLDGTDKWEPLPKVIGTLPLEKFIISHPELIYRIAEQGSKYKIKRKPGRKRKG</sequence>
<name>A0ABQ5KLM2_9EUKA</name>
<reference evidence="1" key="1">
    <citation type="submission" date="2022-03" db="EMBL/GenBank/DDBJ databases">
        <title>Draft genome sequence of Aduncisulcus paluster, a free-living microaerophilic Fornicata.</title>
        <authorList>
            <person name="Yuyama I."/>
            <person name="Kume K."/>
            <person name="Tamura T."/>
            <person name="Inagaki Y."/>
            <person name="Hashimoto T."/>
        </authorList>
    </citation>
    <scope>NUCLEOTIDE SEQUENCE</scope>
    <source>
        <strain evidence="1">NY0171</strain>
    </source>
</reference>
<accession>A0ABQ5KLM2</accession>
<feature type="non-terminal residue" evidence="1">
    <location>
        <position position="1"/>
    </location>
</feature>
<protein>
    <recommendedName>
        <fullName evidence="3">Chromo domain-containing protein</fullName>
    </recommendedName>
</protein>
<evidence type="ECO:0000313" key="2">
    <source>
        <dbReference type="Proteomes" id="UP001057375"/>
    </source>
</evidence>
<dbReference type="EMBL" id="BQXS01009980">
    <property type="protein sequence ID" value="GKT32379.1"/>
    <property type="molecule type" value="Genomic_DNA"/>
</dbReference>
<comment type="caution">
    <text evidence="1">The sequence shown here is derived from an EMBL/GenBank/DDBJ whole genome shotgun (WGS) entry which is preliminary data.</text>
</comment>